<dbReference type="Pfam" id="PF02543">
    <property type="entry name" value="Carbam_trans_N"/>
    <property type="match status" value="1"/>
</dbReference>
<feature type="domain" description="Carbamoyltransferase" evidence="2">
    <location>
        <begin position="6"/>
        <end position="337"/>
    </location>
</feature>
<dbReference type="STRING" id="349521.HCH_03603"/>
<dbReference type="HOGENOM" id="CLU_014411_2_1_6"/>
<dbReference type="InterPro" id="IPR038152">
    <property type="entry name" value="Carbam_trans_C_sf"/>
</dbReference>
<dbReference type="OrthoDB" id="9780777at2"/>
<name>Q2SG81_HAHCH</name>
<dbReference type="EMBL" id="CP000155">
    <property type="protein sequence ID" value="ABC30343.1"/>
    <property type="molecule type" value="Genomic_DNA"/>
</dbReference>
<feature type="domain" description="Carbamoyltransferase C-terminal" evidence="3">
    <location>
        <begin position="390"/>
        <end position="559"/>
    </location>
</feature>
<dbReference type="InterPro" id="IPR043129">
    <property type="entry name" value="ATPase_NBD"/>
</dbReference>
<keyword evidence="4" id="KW-0808">Transferase</keyword>
<evidence type="ECO:0000313" key="4">
    <source>
        <dbReference type="EMBL" id="ABC30343.1"/>
    </source>
</evidence>
<sequence>MSRYYIGLSTSGHDPSFCIVNSDGQVLFAEATERFLQDKRAWGVMPDHISHIESVLKPLISKDNKAEFIVATSWKAVKEELPVQISDALLPASLGEWIRHQQGYVQARAGNHCRMALGERMLGDVRHYDHHLCHAANALYSSPFTDGLCLVLDGEGEVGAASLFELNDGALKRAWRSWGPGSLGALYGWLTELCGFSTRHGEEWKVMGLAAYGQADEHLVADIKSIIQVDSGRLQLSDKERIREVVTSLQRLARKPEDSILSQARLAMSAQQAYTELVDQILDDIKTQYPQAANLLLSGGCALNSLYNGRIRRQHGYEQVHAPPAPADDGNSLGAAILAWAEDNSASRLPSGYLSPYLGSTIASSDIEAVARYSGLTVTTLPDEHAELVANELASGKVIGVARGRAEFGPRALGNRSILADPRSPEMKDRINAIIKGRESYRPFAPALPEELIQDWFDDAHPSPYMSFALPWKKEKRAFAPAVVHNDGSGRLQSVSPARSPWFHRLLHAFADITGTPVLLNTSFNVMGKPIVHSAHDAISVLMTTGLDAVLLDNHYIQKKR</sequence>
<dbReference type="Gene3D" id="3.30.420.40">
    <property type="match status" value="2"/>
</dbReference>
<dbReference type="InterPro" id="IPR003696">
    <property type="entry name" value="Carbtransf_dom"/>
</dbReference>
<accession>Q2SG81</accession>
<protein>
    <submittedName>
        <fullName evidence="4">Predicted carbamoyl transferase, NodU family</fullName>
    </submittedName>
</protein>
<dbReference type="Proteomes" id="UP000000238">
    <property type="component" value="Chromosome"/>
</dbReference>
<comment type="similarity">
    <text evidence="1">Belongs to the NodU/CmcH family.</text>
</comment>
<dbReference type="InterPro" id="IPR051338">
    <property type="entry name" value="NodU/CmcH_Carbamoyltrnsfr"/>
</dbReference>
<organism evidence="4 5">
    <name type="scientific">Hahella chejuensis (strain KCTC 2396)</name>
    <dbReference type="NCBI Taxonomy" id="349521"/>
    <lineage>
        <taxon>Bacteria</taxon>
        <taxon>Pseudomonadati</taxon>
        <taxon>Pseudomonadota</taxon>
        <taxon>Gammaproteobacteria</taxon>
        <taxon>Oceanospirillales</taxon>
        <taxon>Hahellaceae</taxon>
        <taxon>Hahella</taxon>
    </lineage>
</organism>
<proteinExistence type="inferred from homology"/>
<keyword evidence="5" id="KW-1185">Reference proteome</keyword>
<reference evidence="4 5" key="1">
    <citation type="journal article" date="2005" name="Nucleic Acids Res.">
        <title>Genomic blueprint of Hahella chejuensis, a marine microbe producing an algicidal agent.</title>
        <authorList>
            <person name="Jeong H."/>
            <person name="Yim J.H."/>
            <person name="Lee C."/>
            <person name="Choi S.-H."/>
            <person name="Park Y.K."/>
            <person name="Yoon S.H."/>
            <person name="Hur C.-G."/>
            <person name="Kang H.-Y."/>
            <person name="Kim D."/>
            <person name="Lee H.H."/>
            <person name="Park K.H."/>
            <person name="Park S.-H."/>
            <person name="Park H.-S."/>
            <person name="Lee H.K."/>
            <person name="Oh T.K."/>
            <person name="Kim J.F."/>
        </authorList>
    </citation>
    <scope>NUCLEOTIDE SEQUENCE [LARGE SCALE GENOMIC DNA]</scope>
    <source>
        <strain evidence="4 5">KCTC 2396</strain>
    </source>
</reference>
<dbReference type="eggNOG" id="COG2192">
    <property type="taxonomic scope" value="Bacteria"/>
</dbReference>
<dbReference type="SUPFAM" id="SSF53067">
    <property type="entry name" value="Actin-like ATPase domain"/>
    <property type="match status" value="1"/>
</dbReference>
<evidence type="ECO:0000256" key="1">
    <source>
        <dbReference type="ARBA" id="ARBA00006129"/>
    </source>
</evidence>
<dbReference type="GO" id="GO:0016740">
    <property type="term" value="F:transferase activity"/>
    <property type="evidence" value="ECO:0007669"/>
    <property type="project" value="UniProtKB-KW"/>
</dbReference>
<dbReference type="PANTHER" id="PTHR34847:SF1">
    <property type="entry name" value="NODULATION PROTEIN U"/>
    <property type="match status" value="1"/>
</dbReference>
<dbReference type="RefSeq" id="WP_011397411.1">
    <property type="nucleotide sequence ID" value="NC_007645.1"/>
</dbReference>
<dbReference type="InterPro" id="IPR031730">
    <property type="entry name" value="Carbam_trans_C"/>
</dbReference>
<dbReference type="Pfam" id="PF16861">
    <property type="entry name" value="Carbam_trans_C"/>
    <property type="match status" value="1"/>
</dbReference>
<dbReference type="CDD" id="cd24033">
    <property type="entry name" value="ASKHA_NBD_NodU_CmcH-like_N"/>
    <property type="match status" value="1"/>
</dbReference>
<dbReference type="AlphaFoldDB" id="Q2SG81"/>
<evidence type="ECO:0000259" key="2">
    <source>
        <dbReference type="Pfam" id="PF02543"/>
    </source>
</evidence>
<dbReference type="KEGG" id="hch:HCH_03603"/>
<gene>
    <name evidence="4" type="ordered locus">HCH_03603</name>
</gene>
<dbReference type="Gene3D" id="3.90.870.20">
    <property type="entry name" value="Carbamoyltransferase, C-terminal domain"/>
    <property type="match status" value="1"/>
</dbReference>
<dbReference type="PANTHER" id="PTHR34847">
    <property type="entry name" value="NODULATION PROTEIN U"/>
    <property type="match status" value="1"/>
</dbReference>
<evidence type="ECO:0000313" key="5">
    <source>
        <dbReference type="Proteomes" id="UP000000238"/>
    </source>
</evidence>
<evidence type="ECO:0000259" key="3">
    <source>
        <dbReference type="Pfam" id="PF16861"/>
    </source>
</evidence>